<dbReference type="NCBIfam" id="NF042935">
    <property type="entry name" value="SCO6880_fam"/>
    <property type="match status" value="1"/>
</dbReference>
<keyword evidence="1" id="KW-0812">Transmembrane</keyword>
<dbReference type="InterPro" id="IPR049978">
    <property type="entry name" value="SCO6880-like"/>
</dbReference>
<dbReference type="EMBL" id="FLRH01000004">
    <property type="protein sequence ID" value="SBT69017.1"/>
    <property type="molecule type" value="Genomic_DNA"/>
</dbReference>
<protein>
    <recommendedName>
        <fullName evidence="4">Integral membrane protein</fullName>
    </recommendedName>
</protein>
<evidence type="ECO:0000256" key="1">
    <source>
        <dbReference type="SAM" id="Phobius"/>
    </source>
</evidence>
<dbReference type="STRING" id="946078.GA0070622_6135"/>
<feature type="transmembrane region" description="Helical" evidence="1">
    <location>
        <begin position="50"/>
        <end position="72"/>
    </location>
</feature>
<gene>
    <name evidence="2" type="ORF">GA0070622_6135</name>
</gene>
<dbReference type="OrthoDB" id="4505949at2"/>
<evidence type="ECO:0008006" key="4">
    <source>
        <dbReference type="Google" id="ProtNLM"/>
    </source>
</evidence>
<dbReference type="Proteomes" id="UP000199558">
    <property type="component" value="Unassembled WGS sequence"/>
</dbReference>
<dbReference type="RefSeq" id="WP_091582920.1">
    <property type="nucleotide sequence ID" value="NZ_FLRH01000004.1"/>
</dbReference>
<reference evidence="3" key="1">
    <citation type="submission" date="2016-06" db="EMBL/GenBank/DDBJ databases">
        <authorList>
            <person name="Varghese N."/>
            <person name="Submissions Spin"/>
        </authorList>
    </citation>
    <scope>NUCLEOTIDE SEQUENCE [LARGE SCALE GENOMIC DNA]</scope>
    <source>
        <strain evidence="3">DSM 45794</strain>
    </source>
</reference>
<keyword evidence="3" id="KW-1185">Reference proteome</keyword>
<accession>A0A1A9BJG0</accession>
<feature type="transmembrane region" description="Helical" evidence="1">
    <location>
        <begin position="23"/>
        <end position="44"/>
    </location>
</feature>
<keyword evidence="1" id="KW-1133">Transmembrane helix</keyword>
<evidence type="ECO:0000313" key="3">
    <source>
        <dbReference type="Proteomes" id="UP000199558"/>
    </source>
</evidence>
<dbReference type="AlphaFoldDB" id="A0A1A9BJG0"/>
<name>A0A1A9BJG0_9ACTN</name>
<evidence type="ECO:0000313" key="2">
    <source>
        <dbReference type="EMBL" id="SBT69017.1"/>
    </source>
</evidence>
<keyword evidence="1" id="KW-0472">Membrane</keyword>
<organism evidence="2 3">
    <name type="scientific">Micromonospora sediminicola</name>
    <dbReference type="NCBI Taxonomy" id="946078"/>
    <lineage>
        <taxon>Bacteria</taxon>
        <taxon>Bacillati</taxon>
        <taxon>Actinomycetota</taxon>
        <taxon>Actinomycetes</taxon>
        <taxon>Micromonosporales</taxon>
        <taxon>Micromonosporaceae</taxon>
        <taxon>Micromonospora</taxon>
    </lineage>
</organism>
<sequence length="490" mass="52795">MTTTAAPPNPPQQRAYGNWRRGVSAGLFGLGTVGTLIMFGLALLTVLMLAVSLLAALVTALCGAAVLVPLAVRVNGRTGLQVMAARFAWWRGRSRRQHLYLSGVASKVTQTHQLPGILARSQVYEVETGRSGRIGVVVIPQSRHYTVTLRCYPEGMDLVDQSAIDARVAHLAAWLSNLSREPGLVQAAVTVESTPDPGTQLATEVDDTMSPEAPELARRVLAEVVRSYPAGSATVETRVSLTYTLPPNRRQLSHEDMCREVAARLPNLHSGLSAAGAGGVRPMMPRSLVRAVRAAYDPGVGIELSRTPDLDLTWENAGPVSARESWDYYRHDSGVSRTWGMVEAPRGVTFANTFARLTDPDPQLLRKRVSLIYRPYSPAESAKLVESDKRDARFNATKKAQATARDLADLNAAEQAAQEEASGAGVVRFTVLVTATVSSVEQLDEATRIIDSRAAEARLMLRPMYGAQAATFAATLPTGVVLPVHATVPF</sequence>
<proteinExistence type="predicted"/>